<protein>
    <submittedName>
        <fullName evidence="1">Uncharacterized protein</fullName>
    </submittedName>
</protein>
<gene>
    <name evidence="1" type="ordered locus">RALTA_B0608</name>
</gene>
<evidence type="ECO:0000313" key="2">
    <source>
        <dbReference type="Proteomes" id="UP000001692"/>
    </source>
</evidence>
<organism evidence="1 2">
    <name type="scientific">Cupriavidus taiwanensis (strain DSM 17343 / BCRC 17206 / CCUG 44338 / CIP 107171 / LMG 19424 / R1)</name>
    <name type="common">Ralstonia taiwanensis (strain LMG 19424)</name>
    <dbReference type="NCBI Taxonomy" id="977880"/>
    <lineage>
        <taxon>Bacteria</taxon>
        <taxon>Pseudomonadati</taxon>
        <taxon>Pseudomonadota</taxon>
        <taxon>Betaproteobacteria</taxon>
        <taxon>Burkholderiales</taxon>
        <taxon>Burkholderiaceae</taxon>
        <taxon>Cupriavidus</taxon>
    </lineage>
</organism>
<dbReference type="EMBL" id="CU633750">
    <property type="protein sequence ID" value="CAQ71227.1"/>
    <property type="molecule type" value="Genomic_DNA"/>
</dbReference>
<dbReference type="KEGG" id="cti:RALTA_B0608"/>
<evidence type="ECO:0000313" key="1">
    <source>
        <dbReference type="EMBL" id="CAQ71227.1"/>
    </source>
</evidence>
<dbReference type="Proteomes" id="UP000001692">
    <property type="component" value="Chromosome 2"/>
</dbReference>
<reference evidence="1 2" key="1">
    <citation type="journal article" date="2008" name="Genome Res.">
        <title>Genome sequence of the beta-rhizobium Cupriavidus taiwanensis and comparative genomics of rhizobia.</title>
        <authorList>
            <person name="Amadou C."/>
            <person name="Pascal G."/>
            <person name="Mangenot S."/>
            <person name="Glew M."/>
            <person name="Bontemps C."/>
            <person name="Capela D."/>
            <person name="Carrere S."/>
            <person name="Cruveiller S."/>
            <person name="Dossat C."/>
            <person name="Lajus A."/>
            <person name="Marchetti M."/>
            <person name="Poinsot V."/>
            <person name="Rouy Z."/>
            <person name="Servin B."/>
            <person name="Saad M."/>
            <person name="Schenowitz C."/>
            <person name="Barbe V."/>
            <person name="Batut J."/>
            <person name="Medigue C."/>
            <person name="Masson-Boivin C."/>
        </authorList>
    </citation>
    <scope>NUCLEOTIDE SEQUENCE [LARGE SCALE GENOMIC DNA]</scope>
    <source>
        <strain evidence="2">DSM 17343 / BCRC 17206 / CCUG 44338 / CIP 107171 / LMG 19424 / R1</strain>
    </source>
</reference>
<accession>B3R8V9</accession>
<keyword evidence="2" id="KW-1185">Reference proteome</keyword>
<name>B3R8V9_CUPTR</name>
<sequence>MPPRTLPAPRARLCGAAFHSPIWPVLAFDAAALRQLDARFDHPFAHIDPTESANAVPLPSACPGHYCLHGRGR</sequence>
<dbReference type="AlphaFoldDB" id="B3R8V9"/>
<dbReference type="HOGENOM" id="CLU_2698437_0_0_4"/>
<proteinExistence type="predicted"/>